<feature type="compositionally biased region" description="Polar residues" evidence="1">
    <location>
        <begin position="155"/>
        <end position="167"/>
    </location>
</feature>
<keyword evidence="3" id="KW-1185">Reference proteome</keyword>
<protein>
    <submittedName>
        <fullName evidence="2">Uncharacterized protein</fullName>
    </submittedName>
</protein>
<dbReference type="InParanoid" id="A0A507B556"/>
<feature type="compositionally biased region" description="Low complexity" evidence="1">
    <location>
        <begin position="506"/>
        <end position="523"/>
    </location>
</feature>
<dbReference type="RefSeq" id="XP_030995545.1">
    <property type="nucleotide sequence ID" value="XM_031140337.1"/>
</dbReference>
<dbReference type="GeneID" id="41973225"/>
<organism evidence="2 3">
    <name type="scientific">Thyridium curvatum</name>
    <dbReference type="NCBI Taxonomy" id="1093900"/>
    <lineage>
        <taxon>Eukaryota</taxon>
        <taxon>Fungi</taxon>
        <taxon>Dikarya</taxon>
        <taxon>Ascomycota</taxon>
        <taxon>Pezizomycotina</taxon>
        <taxon>Sordariomycetes</taxon>
        <taxon>Sordariomycetidae</taxon>
        <taxon>Thyridiales</taxon>
        <taxon>Thyridiaceae</taxon>
        <taxon>Thyridium</taxon>
    </lineage>
</organism>
<feature type="compositionally biased region" description="Polar residues" evidence="1">
    <location>
        <begin position="472"/>
        <end position="491"/>
    </location>
</feature>
<name>A0A507B556_9PEZI</name>
<evidence type="ECO:0000313" key="2">
    <source>
        <dbReference type="EMBL" id="TPX13834.1"/>
    </source>
</evidence>
<dbReference type="EMBL" id="SKBQ01000031">
    <property type="protein sequence ID" value="TPX13834.1"/>
    <property type="molecule type" value="Genomic_DNA"/>
</dbReference>
<proteinExistence type="predicted"/>
<dbReference type="Proteomes" id="UP000319257">
    <property type="component" value="Unassembled WGS sequence"/>
</dbReference>
<feature type="compositionally biased region" description="Low complexity" evidence="1">
    <location>
        <begin position="48"/>
        <end position="59"/>
    </location>
</feature>
<evidence type="ECO:0000256" key="1">
    <source>
        <dbReference type="SAM" id="MobiDB-lite"/>
    </source>
</evidence>
<sequence length="792" mass="85808">MDANMPNASNIESESDFANVRQMQTTPPSSRVQDANCAGSGSHDPPIALAESPRAAAAAVGTNNSNRNTAPGVLAPQPAHRKPIQTDLHAPEASTQPAPRYLNIGNLPLPTANNGHSRPGSALPAAAPVPHAPVAPMDNTSLSSGGGARVADLQPAQTGPGTVSTPGNAPPTPPQQAVLPPLKPMESVDKISDNLSELRVRFRDADQLFSKVVGRARTQSAVVGNITALHQLHSDRHTEPDMSQNTNALNELIAKVDALATGLTTLKDTVLERDNPTTKVDSLITSSTALGDRVKRLEKRDQLTELRSLAANLSTLTDRVKYLEKHDQTSKVGELALDIATLINRVNELENPIFPSAELQQELVALQSNTDAVVKPGGPMQKVLVILAQFQRTIDAALGVLDGQAANNQDLEEEASALDRIQQAAAAAEEPMFVEDSPDEPNPRKRKRKRSSSSPPPQVRSRSDALPVLTPQRLSRSQTRPASPAIQNGNAAQARVTPDSDGPIDAAGNGAVPGQGPAAAPSPASLVGDELVAFLIEMDCTRENDLKKLQKHLARLREFLLYEGDIIPGMVLGGRASGRGSLVLRIGGLAGADARPAPRESLQEYRKEKRQPDEHRKKAIRLGVVELYQRRKDQAAELLQGCEDPAAKLPKYAVYIGQVFQTYTIERSGCTKTETTGYEVFMDVTNPRKALWAVYRLHERFLGEDAAMFFTPVVPFYKGFERRKQWDSFQLLNSVSDWQKPREQAMYEEGRGADLLKSTTMICKPEILVAHYNESFIAIREGWSESKALNKG</sequence>
<feature type="region of interest" description="Disordered" evidence="1">
    <location>
        <begin position="424"/>
        <end position="523"/>
    </location>
</feature>
<feature type="region of interest" description="Disordered" evidence="1">
    <location>
        <begin position="1"/>
        <end position="84"/>
    </location>
</feature>
<evidence type="ECO:0000313" key="3">
    <source>
        <dbReference type="Proteomes" id="UP000319257"/>
    </source>
</evidence>
<comment type="caution">
    <text evidence="2">The sequence shown here is derived from an EMBL/GenBank/DDBJ whole genome shotgun (WGS) entry which is preliminary data.</text>
</comment>
<feature type="compositionally biased region" description="Polar residues" evidence="1">
    <location>
        <begin position="21"/>
        <end position="33"/>
    </location>
</feature>
<gene>
    <name evidence="2" type="ORF">E0L32_005778</name>
</gene>
<feature type="region of interest" description="Disordered" evidence="1">
    <location>
        <begin position="138"/>
        <end position="181"/>
    </location>
</feature>
<accession>A0A507B556</accession>
<dbReference type="AlphaFoldDB" id="A0A507B556"/>
<reference evidence="2 3" key="1">
    <citation type="submission" date="2019-06" db="EMBL/GenBank/DDBJ databases">
        <title>Draft genome sequence of the filamentous fungus Phialemoniopsis curvata isolated from diesel fuel.</title>
        <authorList>
            <person name="Varaljay V.A."/>
            <person name="Lyon W.J."/>
            <person name="Crouch A.L."/>
            <person name="Drake C.E."/>
            <person name="Hollomon J.M."/>
            <person name="Nadeau L.J."/>
            <person name="Nunn H.S."/>
            <person name="Stevenson B.S."/>
            <person name="Bojanowski C.L."/>
            <person name="Crookes-Goodson W.J."/>
        </authorList>
    </citation>
    <scope>NUCLEOTIDE SEQUENCE [LARGE SCALE GENOMIC DNA]</scope>
    <source>
        <strain evidence="2 3">D216</strain>
    </source>
</reference>
<feature type="compositionally biased region" description="Polar residues" evidence="1">
    <location>
        <begin position="1"/>
        <end position="12"/>
    </location>
</feature>